<dbReference type="GO" id="GO:0004222">
    <property type="term" value="F:metalloendopeptidase activity"/>
    <property type="evidence" value="ECO:0007669"/>
    <property type="project" value="InterPro"/>
</dbReference>
<keyword evidence="3" id="KW-0645">Protease</keyword>
<reference evidence="8 9" key="1">
    <citation type="journal article" date="2014" name="Genome Announc.">
        <title>Draft Genome Sequence of Lutibaculum baratangense Strain AMV1T, Isolated from a Mud Volcano in Andamans, India.</title>
        <authorList>
            <person name="Singh A."/>
            <person name="Sreenivas A."/>
            <person name="Sathyanarayana Reddy G."/>
            <person name="Pinnaka A.K."/>
            <person name="Shivaji S."/>
        </authorList>
    </citation>
    <scope>NUCLEOTIDE SEQUENCE [LARGE SCALE GENOMIC DNA]</scope>
    <source>
        <strain evidence="8 9">AMV1</strain>
    </source>
</reference>
<keyword evidence="9" id="KW-1185">Reference proteome</keyword>
<feature type="coiled-coil region" evidence="5">
    <location>
        <begin position="312"/>
        <end position="339"/>
    </location>
</feature>
<dbReference type="PANTHER" id="PTHR11851:SF49">
    <property type="entry name" value="MITOCHONDRIAL-PROCESSING PEPTIDASE SUBUNIT ALPHA"/>
    <property type="match status" value="1"/>
</dbReference>
<dbReference type="GO" id="GO:0046872">
    <property type="term" value="F:metal ion binding"/>
    <property type="evidence" value="ECO:0007669"/>
    <property type="project" value="InterPro"/>
</dbReference>
<comment type="caution">
    <text evidence="8">The sequence shown here is derived from an EMBL/GenBank/DDBJ whole genome shotgun (WGS) entry which is preliminary data.</text>
</comment>
<evidence type="ECO:0008006" key="10">
    <source>
        <dbReference type="Google" id="ProtNLM"/>
    </source>
</evidence>
<feature type="domain" description="Peptidase M16 C-terminal" evidence="7">
    <location>
        <begin position="168"/>
        <end position="338"/>
    </location>
</feature>
<evidence type="ECO:0000256" key="4">
    <source>
        <dbReference type="RuleBase" id="RU004447"/>
    </source>
</evidence>
<dbReference type="SUPFAM" id="SSF63411">
    <property type="entry name" value="LuxS/MPP-like metallohydrolase"/>
    <property type="match status" value="2"/>
</dbReference>
<dbReference type="RefSeq" id="WP_023432384.1">
    <property type="nucleotide sequence ID" value="NZ_AWXZ01000029.1"/>
</dbReference>
<dbReference type="PATRIC" id="fig|631454.5.peg.2223"/>
<dbReference type="InterPro" id="IPR007863">
    <property type="entry name" value="Peptidase_M16_C"/>
</dbReference>
<organism evidence="8 9">
    <name type="scientific">Lutibaculum baratangense AMV1</name>
    <dbReference type="NCBI Taxonomy" id="631454"/>
    <lineage>
        <taxon>Bacteria</taxon>
        <taxon>Pseudomonadati</taxon>
        <taxon>Pseudomonadota</taxon>
        <taxon>Alphaproteobacteria</taxon>
        <taxon>Hyphomicrobiales</taxon>
        <taxon>Tepidamorphaceae</taxon>
        <taxon>Lutibaculum</taxon>
    </lineage>
</organism>
<comment type="cofactor">
    <cofactor evidence="1">
        <name>Zn(2+)</name>
        <dbReference type="ChEBI" id="CHEBI:29105"/>
    </cofactor>
</comment>
<proteinExistence type="inferred from homology"/>
<gene>
    <name evidence="8" type="ORF">N177_2254</name>
</gene>
<dbReference type="InterPro" id="IPR011249">
    <property type="entry name" value="Metalloenz_LuxS/M16"/>
</dbReference>
<dbReference type="InterPro" id="IPR050361">
    <property type="entry name" value="MPP/UQCRC_Complex"/>
</dbReference>
<evidence type="ECO:0000256" key="2">
    <source>
        <dbReference type="ARBA" id="ARBA00007261"/>
    </source>
</evidence>
<dbReference type="GO" id="GO:0006508">
    <property type="term" value="P:proteolysis"/>
    <property type="evidence" value="ECO:0007669"/>
    <property type="project" value="InterPro"/>
</dbReference>
<dbReference type="EMBL" id="AWXZ01000029">
    <property type="protein sequence ID" value="ESR24931.1"/>
    <property type="molecule type" value="Genomic_DNA"/>
</dbReference>
<dbReference type="OrthoDB" id="9811314at2"/>
<dbReference type="Pfam" id="PF05193">
    <property type="entry name" value="Peptidase_M16_C"/>
    <property type="match status" value="1"/>
</dbReference>
<dbReference type="PANTHER" id="PTHR11851">
    <property type="entry name" value="METALLOPROTEASE"/>
    <property type="match status" value="1"/>
</dbReference>
<sequence length="426" mass="45969">MTVDISILPNGLKVVTERMPQLETAALGVWVRAGARDERPEENGLSHLLEHMAFKGTKRRSARMIAEEIEQVGGDLNAATSHEMTAYYARVLADDVPLGLDILADILRESQFDEAELKREKQVILQELGAALDDPEDLVHELLQEAAFPQQAIGRSILGTRDTVPAQSREALFGYLGRFYRGRSLVVAAAGAVDHDAIVRQVEGLFGDLPAEPREPVVPASFRGGERRAEKDLSEANLLLAFEGPSFLDEKFYAARIAAGVLGGGMSSRLFQRLREEMGLCYAIYAFTFAYSDTGLFGLSAATSEDCVKPLIDAAAEEIVRAAEEVDEAETARARAQMKAGLLMSLESCSARAERIARQTLFLGQPMALDEMVARIDAVDAASVRAAIATAFTGSAPALSAVGPIHELESAERIARKLASAAPRAA</sequence>
<name>V4RFL1_9HYPH</name>
<evidence type="ECO:0000313" key="8">
    <source>
        <dbReference type="EMBL" id="ESR24931.1"/>
    </source>
</evidence>
<accession>V4RFL1</accession>
<dbReference type="STRING" id="631454.N177_2254"/>
<keyword evidence="3" id="KW-0482">Metalloprotease</keyword>
<comment type="similarity">
    <text evidence="2 4">Belongs to the peptidase M16 family.</text>
</comment>
<protein>
    <recommendedName>
        <fullName evidence="10">Mitochondrial processing peptidase-like protein</fullName>
    </recommendedName>
</protein>
<dbReference type="Pfam" id="PF00675">
    <property type="entry name" value="Peptidase_M16"/>
    <property type="match status" value="1"/>
</dbReference>
<evidence type="ECO:0000259" key="6">
    <source>
        <dbReference type="Pfam" id="PF00675"/>
    </source>
</evidence>
<dbReference type="Proteomes" id="UP000017819">
    <property type="component" value="Unassembled WGS sequence"/>
</dbReference>
<dbReference type="Gene3D" id="3.30.830.10">
    <property type="entry name" value="Metalloenzyme, LuxS/M16 peptidase-like"/>
    <property type="match status" value="2"/>
</dbReference>
<keyword evidence="3" id="KW-0378">Hydrolase</keyword>
<feature type="domain" description="Peptidase M16 N-terminal" evidence="6">
    <location>
        <begin position="13"/>
        <end position="160"/>
    </location>
</feature>
<dbReference type="InterPro" id="IPR011765">
    <property type="entry name" value="Pept_M16_N"/>
</dbReference>
<evidence type="ECO:0000256" key="3">
    <source>
        <dbReference type="ARBA" id="ARBA00023049"/>
    </source>
</evidence>
<evidence type="ECO:0000256" key="1">
    <source>
        <dbReference type="ARBA" id="ARBA00001947"/>
    </source>
</evidence>
<dbReference type="AlphaFoldDB" id="V4RFL1"/>
<evidence type="ECO:0000259" key="7">
    <source>
        <dbReference type="Pfam" id="PF05193"/>
    </source>
</evidence>
<dbReference type="InterPro" id="IPR001431">
    <property type="entry name" value="Pept_M16_Zn_BS"/>
</dbReference>
<keyword evidence="5" id="KW-0175">Coiled coil</keyword>
<evidence type="ECO:0000313" key="9">
    <source>
        <dbReference type="Proteomes" id="UP000017819"/>
    </source>
</evidence>
<dbReference type="eggNOG" id="COG0612">
    <property type="taxonomic scope" value="Bacteria"/>
</dbReference>
<dbReference type="FunFam" id="3.30.830.10:FF:000008">
    <property type="entry name" value="Mitochondrial-processing peptidase subunit beta"/>
    <property type="match status" value="1"/>
</dbReference>
<evidence type="ECO:0000256" key="5">
    <source>
        <dbReference type="SAM" id="Coils"/>
    </source>
</evidence>
<dbReference type="PROSITE" id="PS00143">
    <property type="entry name" value="INSULINASE"/>
    <property type="match status" value="1"/>
</dbReference>